<dbReference type="PROSITE" id="PS50262">
    <property type="entry name" value="G_PROTEIN_RECEP_F1_2"/>
    <property type="match status" value="1"/>
</dbReference>
<evidence type="ECO:0000256" key="9">
    <source>
        <dbReference type="RuleBase" id="RU000688"/>
    </source>
</evidence>
<keyword evidence="5 9" id="KW-0297">G-protein coupled receptor</keyword>
<keyword evidence="13" id="KW-1185">Reference proteome</keyword>
<keyword evidence="7 9" id="KW-0675">Receptor</keyword>
<dbReference type="Pfam" id="PF00001">
    <property type="entry name" value="7tm_1"/>
    <property type="match status" value="1"/>
</dbReference>
<keyword evidence="3 9" id="KW-0812">Transmembrane</keyword>
<evidence type="ECO:0000256" key="1">
    <source>
        <dbReference type="ARBA" id="ARBA00004651"/>
    </source>
</evidence>
<dbReference type="PRINTS" id="PR00237">
    <property type="entry name" value="GPCRRHODOPSN"/>
</dbReference>
<keyword evidence="8 9" id="KW-0807">Transducer</keyword>
<evidence type="ECO:0000256" key="6">
    <source>
        <dbReference type="ARBA" id="ARBA00023136"/>
    </source>
</evidence>
<dbReference type="AlphaFoldDB" id="A0A9Q1JCZ6"/>
<evidence type="ECO:0000256" key="8">
    <source>
        <dbReference type="ARBA" id="ARBA00023224"/>
    </source>
</evidence>
<feature type="transmembrane region" description="Helical" evidence="10">
    <location>
        <begin position="141"/>
        <end position="164"/>
    </location>
</feature>
<sequence>MKTGKGPAPLMMSNSTVCPSQKLHPSLPWLMVVFYLGGFLLNSLSLCIFGSRAMKWNSGVVLQFNLAISDMMVTPAAPFIVLYSLWDDWPFCLFLCQLKGFLLSVHVYGGICFLTLISIHRCSTVARHRGPAQSRMANPRFVRRLCTAVWVGLLLQGLPFFGLLDTWVDAENSTKCLSGYQPNMAQFFFGYNLAVLVVGVVVPFCVFGHLLRVVGRVPVQRQGPGGGRQGPCGPGHRCLHCQLLSRAEAWYYASFTVSAANCCLDPLLYCFSSPRFREALRGTLANARKPSLIRSFRQQRVQRVKIVLTSQTVP</sequence>
<keyword evidence="4 10" id="KW-1133">Transmembrane helix</keyword>
<dbReference type="PROSITE" id="PS00237">
    <property type="entry name" value="G_PROTEIN_RECEP_F1_1"/>
    <property type="match status" value="1"/>
</dbReference>
<keyword evidence="2" id="KW-1003">Cell membrane</keyword>
<dbReference type="PANTHER" id="PTHR24231:SF35">
    <property type="entry name" value="P2Y PURINOCEPTOR 4-LIKE"/>
    <property type="match status" value="1"/>
</dbReference>
<comment type="subcellular location">
    <subcellularLocation>
        <location evidence="1">Cell membrane</location>
        <topology evidence="1">Multi-pass membrane protein</topology>
    </subcellularLocation>
</comment>
<dbReference type="GO" id="GO:0005886">
    <property type="term" value="C:plasma membrane"/>
    <property type="evidence" value="ECO:0007669"/>
    <property type="project" value="UniProtKB-SubCell"/>
</dbReference>
<evidence type="ECO:0000256" key="2">
    <source>
        <dbReference type="ARBA" id="ARBA00022475"/>
    </source>
</evidence>
<feature type="transmembrane region" description="Helical" evidence="10">
    <location>
        <begin position="98"/>
        <end position="120"/>
    </location>
</feature>
<evidence type="ECO:0000259" key="11">
    <source>
        <dbReference type="PROSITE" id="PS50262"/>
    </source>
</evidence>
<evidence type="ECO:0000256" key="7">
    <source>
        <dbReference type="ARBA" id="ARBA00023170"/>
    </source>
</evidence>
<dbReference type="PANTHER" id="PTHR24231">
    <property type="entry name" value="PURINOCEPTOR-RELATED G-PROTEIN COUPLED RECEPTOR"/>
    <property type="match status" value="1"/>
</dbReference>
<reference evidence="12" key="1">
    <citation type="journal article" date="2023" name="Science">
        <title>Genome structures resolve the early diversification of teleost fishes.</title>
        <authorList>
            <person name="Parey E."/>
            <person name="Louis A."/>
            <person name="Montfort J."/>
            <person name="Bouchez O."/>
            <person name="Roques C."/>
            <person name="Iampietro C."/>
            <person name="Lluch J."/>
            <person name="Castinel A."/>
            <person name="Donnadieu C."/>
            <person name="Desvignes T."/>
            <person name="Floi Bucao C."/>
            <person name="Jouanno E."/>
            <person name="Wen M."/>
            <person name="Mejri S."/>
            <person name="Dirks R."/>
            <person name="Jansen H."/>
            <person name="Henkel C."/>
            <person name="Chen W.J."/>
            <person name="Zahm M."/>
            <person name="Cabau C."/>
            <person name="Klopp C."/>
            <person name="Thompson A.W."/>
            <person name="Robinson-Rechavi M."/>
            <person name="Braasch I."/>
            <person name="Lecointre G."/>
            <person name="Bobe J."/>
            <person name="Postlethwait J.H."/>
            <person name="Berthelot C."/>
            <person name="Roest Crollius H."/>
            <person name="Guiguen Y."/>
        </authorList>
    </citation>
    <scope>NUCLEOTIDE SEQUENCE</scope>
    <source>
        <strain evidence="12">WJC10195</strain>
    </source>
</reference>
<comment type="similarity">
    <text evidence="9">Belongs to the G-protein coupled receptor 1 family.</text>
</comment>
<dbReference type="Gene3D" id="1.20.1070.10">
    <property type="entry name" value="Rhodopsin 7-helix transmembrane proteins"/>
    <property type="match status" value="2"/>
</dbReference>
<proteinExistence type="inferred from homology"/>
<accession>A0A9Q1JCZ6</accession>
<evidence type="ECO:0000256" key="10">
    <source>
        <dbReference type="SAM" id="Phobius"/>
    </source>
</evidence>
<evidence type="ECO:0000313" key="12">
    <source>
        <dbReference type="EMBL" id="KAJ8379739.1"/>
    </source>
</evidence>
<feature type="domain" description="G-protein coupled receptors family 1 profile" evidence="11">
    <location>
        <begin position="41"/>
        <end position="211"/>
    </location>
</feature>
<dbReference type="InterPro" id="IPR000276">
    <property type="entry name" value="GPCR_Rhodpsn"/>
</dbReference>
<protein>
    <recommendedName>
        <fullName evidence="11">G-protein coupled receptors family 1 profile domain-containing protein</fullName>
    </recommendedName>
</protein>
<keyword evidence="6 10" id="KW-0472">Membrane</keyword>
<dbReference type="InterPro" id="IPR017452">
    <property type="entry name" value="GPCR_Rhodpsn_7TM"/>
</dbReference>
<feature type="transmembrane region" description="Helical" evidence="10">
    <location>
        <begin position="29"/>
        <end position="49"/>
    </location>
</feature>
<evidence type="ECO:0000256" key="4">
    <source>
        <dbReference type="ARBA" id="ARBA00022989"/>
    </source>
</evidence>
<evidence type="ECO:0000313" key="13">
    <source>
        <dbReference type="Proteomes" id="UP001152622"/>
    </source>
</evidence>
<name>A0A9Q1JCZ6_SYNKA</name>
<evidence type="ECO:0000256" key="3">
    <source>
        <dbReference type="ARBA" id="ARBA00022692"/>
    </source>
</evidence>
<dbReference type="OrthoDB" id="10018446at2759"/>
<evidence type="ECO:0000256" key="5">
    <source>
        <dbReference type="ARBA" id="ARBA00023040"/>
    </source>
</evidence>
<feature type="transmembrane region" description="Helical" evidence="10">
    <location>
        <begin position="61"/>
        <end position="86"/>
    </location>
</feature>
<feature type="transmembrane region" description="Helical" evidence="10">
    <location>
        <begin position="184"/>
        <end position="211"/>
    </location>
</feature>
<organism evidence="12 13">
    <name type="scientific">Synaphobranchus kaupii</name>
    <name type="common">Kaup's arrowtooth eel</name>
    <dbReference type="NCBI Taxonomy" id="118154"/>
    <lineage>
        <taxon>Eukaryota</taxon>
        <taxon>Metazoa</taxon>
        <taxon>Chordata</taxon>
        <taxon>Craniata</taxon>
        <taxon>Vertebrata</taxon>
        <taxon>Euteleostomi</taxon>
        <taxon>Actinopterygii</taxon>
        <taxon>Neopterygii</taxon>
        <taxon>Teleostei</taxon>
        <taxon>Anguilliformes</taxon>
        <taxon>Synaphobranchidae</taxon>
        <taxon>Synaphobranchus</taxon>
    </lineage>
</organism>
<gene>
    <name evidence="12" type="ORF">SKAU_G00005170</name>
</gene>
<dbReference type="EMBL" id="JAINUF010000001">
    <property type="protein sequence ID" value="KAJ8379739.1"/>
    <property type="molecule type" value="Genomic_DNA"/>
</dbReference>
<comment type="caution">
    <text evidence="12">The sequence shown here is derived from an EMBL/GenBank/DDBJ whole genome shotgun (WGS) entry which is preliminary data.</text>
</comment>
<dbReference type="GO" id="GO:0004930">
    <property type="term" value="F:G protein-coupled receptor activity"/>
    <property type="evidence" value="ECO:0007669"/>
    <property type="project" value="UniProtKB-KW"/>
</dbReference>
<dbReference type="SUPFAM" id="SSF81321">
    <property type="entry name" value="Family A G protein-coupled receptor-like"/>
    <property type="match status" value="1"/>
</dbReference>
<dbReference type="Proteomes" id="UP001152622">
    <property type="component" value="Chromosome 1"/>
</dbReference>